<proteinExistence type="predicted"/>
<evidence type="ECO:0000313" key="3">
    <source>
        <dbReference type="Proteomes" id="UP000289738"/>
    </source>
</evidence>
<feature type="compositionally biased region" description="Gly residues" evidence="1">
    <location>
        <begin position="216"/>
        <end position="231"/>
    </location>
</feature>
<evidence type="ECO:0000313" key="2">
    <source>
        <dbReference type="EMBL" id="RYR19874.1"/>
    </source>
</evidence>
<name>A0A445A0C4_ARAHY</name>
<organism evidence="2 3">
    <name type="scientific">Arachis hypogaea</name>
    <name type="common">Peanut</name>
    <dbReference type="NCBI Taxonomy" id="3818"/>
    <lineage>
        <taxon>Eukaryota</taxon>
        <taxon>Viridiplantae</taxon>
        <taxon>Streptophyta</taxon>
        <taxon>Embryophyta</taxon>
        <taxon>Tracheophyta</taxon>
        <taxon>Spermatophyta</taxon>
        <taxon>Magnoliopsida</taxon>
        <taxon>eudicotyledons</taxon>
        <taxon>Gunneridae</taxon>
        <taxon>Pentapetalae</taxon>
        <taxon>rosids</taxon>
        <taxon>fabids</taxon>
        <taxon>Fabales</taxon>
        <taxon>Fabaceae</taxon>
        <taxon>Papilionoideae</taxon>
        <taxon>50 kb inversion clade</taxon>
        <taxon>dalbergioids sensu lato</taxon>
        <taxon>Dalbergieae</taxon>
        <taxon>Pterocarpus clade</taxon>
        <taxon>Arachis</taxon>
    </lineage>
</organism>
<gene>
    <name evidence="2" type="ORF">Ahy_B03g064778</name>
</gene>
<reference evidence="2 3" key="1">
    <citation type="submission" date="2019-01" db="EMBL/GenBank/DDBJ databases">
        <title>Sequencing of cultivated peanut Arachis hypogaea provides insights into genome evolution and oil improvement.</title>
        <authorList>
            <person name="Chen X."/>
        </authorList>
    </citation>
    <scope>NUCLEOTIDE SEQUENCE [LARGE SCALE GENOMIC DNA]</scope>
    <source>
        <strain evidence="3">cv. Fuhuasheng</strain>
        <tissue evidence="2">Leaves</tissue>
    </source>
</reference>
<evidence type="ECO:0008006" key="4">
    <source>
        <dbReference type="Google" id="ProtNLM"/>
    </source>
</evidence>
<feature type="compositionally biased region" description="Basic residues" evidence="1">
    <location>
        <begin position="192"/>
        <end position="213"/>
    </location>
</feature>
<keyword evidence="3" id="KW-1185">Reference proteome</keyword>
<dbReference type="EMBL" id="SDMP01000013">
    <property type="protein sequence ID" value="RYR19874.1"/>
    <property type="molecule type" value="Genomic_DNA"/>
</dbReference>
<feature type="compositionally biased region" description="Gly residues" evidence="1">
    <location>
        <begin position="250"/>
        <end position="277"/>
    </location>
</feature>
<dbReference type="AlphaFoldDB" id="A0A445A0C4"/>
<comment type="caution">
    <text evidence="2">The sequence shown here is derived from an EMBL/GenBank/DDBJ whole genome shotgun (WGS) entry which is preliminary data.</text>
</comment>
<protein>
    <recommendedName>
        <fullName evidence="4">Aminotransferase-like plant mobile domain-containing protein</fullName>
    </recommendedName>
</protein>
<dbReference type="Proteomes" id="UP000289738">
    <property type="component" value="Chromosome B03"/>
</dbReference>
<sequence>MLTNNLNLNAQFLWMPYSLAEVVQVVYPEILEPRHMTLWRAAAALIYFAVIEWHSVDWVLSQFGGVQGRPRAALNIDFLMSKDGRDRDRWFPLTLQSWHIYWSDKLQHVLQFDIVPDPRPSHERFLSPELILGDLRAVAIPAQAIERGPRRVPDMDQLPDVPDNRRRVGARSSQREWIWLEEAIDIMEGRGRGRRGGRPRGRGGVRGRRRGCARRSGGGLDGDGSWGGGTRVQGEVVSGMTNGGPDDGHGGGGGVGDARGSGGHRGGGGGGSVGGGNHLPIMNPFSKTMNPLIHPNPQWMKPLALYFKGKEKCKRRN</sequence>
<evidence type="ECO:0000256" key="1">
    <source>
        <dbReference type="SAM" id="MobiDB-lite"/>
    </source>
</evidence>
<feature type="region of interest" description="Disordered" evidence="1">
    <location>
        <begin position="190"/>
        <end position="282"/>
    </location>
</feature>
<accession>A0A445A0C4</accession>